<reference evidence="1" key="1">
    <citation type="submission" date="2020-01" db="EMBL/GenBank/DDBJ databases">
        <authorList>
            <person name="Meier V. D."/>
            <person name="Meier V D."/>
        </authorList>
    </citation>
    <scope>NUCLEOTIDE SEQUENCE</scope>
    <source>
        <strain evidence="1">HLG_WM_MAG_05</strain>
    </source>
</reference>
<name>A0A6S6UGQ3_9BACT</name>
<accession>A0A6S6UGQ3</accession>
<proteinExistence type="predicted"/>
<gene>
    <name evidence="1" type="ORF">HELGO_WM23620</name>
</gene>
<evidence type="ECO:0000313" key="1">
    <source>
        <dbReference type="EMBL" id="CAA6826289.1"/>
    </source>
</evidence>
<dbReference type="EMBL" id="CACVAU010000086">
    <property type="protein sequence ID" value="CAA6826289.1"/>
    <property type="molecule type" value="Genomic_DNA"/>
</dbReference>
<dbReference type="GO" id="GO:0016020">
    <property type="term" value="C:membrane"/>
    <property type="evidence" value="ECO:0007669"/>
    <property type="project" value="InterPro"/>
</dbReference>
<dbReference type="AlphaFoldDB" id="A0A6S6UGQ3"/>
<sequence>MCLILRYYLTESLQEISRPLLTPDECMRLPGAKKDTNGQVVEGGDMLIFIAGQAPIYGKQILFFKDQVFLDRSKVAVSQFTSPTFKDEDEVKLA</sequence>
<dbReference type="InterPro" id="IPR003688">
    <property type="entry name" value="TraG/VirD4"/>
</dbReference>
<protein>
    <submittedName>
        <fullName evidence="1">Type IV secretion system protein VirD4</fullName>
    </submittedName>
</protein>
<organism evidence="1">
    <name type="scientific">uncultured Sulfurovum sp</name>
    <dbReference type="NCBI Taxonomy" id="269237"/>
    <lineage>
        <taxon>Bacteria</taxon>
        <taxon>Pseudomonadati</taxon>
        <taxon>Campylobacterota</taxon>
        <taxon>Epsilonproteobacteria</taxon>
        <taxon>Campylobacterales</taxon>
        <taxon>Sulfurovaceae</taxon>
        <taxon>Sulfurovum</taxon>
        <taxon>environmental samples</taxon>
    </lineage>
</organism>
<dbReference type="Pfam" id="PF02534">
    <property type="entry name" value="T4SS-DNA_transf"/>
    <property type="match status" value="1"/>
</dbReference>